<dbReference type="Pfam" id="PF01105">
    <property type="entry name" value="EMP24_GP25L"/>
    <property type="match status" value="1"/>
</dbReference>
<evidence type="ECO:0000256" key="7">
    <source>
        <dbReference type="ARBA" id="ARBA00037847"/>
    </source>
</evidence>
<dbReference type="GO" id="GO:0016020">
    <property type="term" value="C:membrane"/>
    <property type="evidence" value="ECO:0007669"/>
    <property type="project" value="UniProtKB-SubCell"/>
</dbReference>
<dbReference type="InterPro" id="IPR009038">
    <property type="entry name" value="GOLD_dom"/>
</dbReference>
<gene>
    <name evidence="12" type="ORF">P5673_000242</name>
</gene>
<dbReference type="InterPro" id="IPR015720">
    <property type="entry name" value="Emp24-like"/>
</dbReference>
<evidence type="ECO:0000256" key="4">
    <source>
        <dbReference type="ARBA" id="ARBA00022729"/>
    </source>
</evidence>
<comment type="similarity">
    <text evidence="2 8">Belongs to the EMP24/GP25L family.</text>
</comment>
<dbReference type="SMART" id="SM01190">
    <property type="entry name" value="EMP24_GP25L"/>
    <property type="match status" value="1"/>
</dbReference>
<name>A0AAD9VHJ2_ACRCE</name>
<keyword evidence="3 8" id="KW-0812">Transmembrane</keyword>
<evidence type="ECO:0000313" key="13">
    <source>
        <dbReference type="Proteomes" id="UP001249851"/>
    </source>
</evidence>
<keyword evidence="4 10" id="KW-0732">Signal</keyword>
<dbReference type="AlphaFoldDB" id="A0AAD9VHJ2"/>
<comment type="caution">
    <text evidence="12">The sequence shown here is derived from an EMBL/GenBank/DDBJ whole genome shotgun (WGS) entry which is preliminary data.</text>
</comment>
<evidence type="ECO:0000256" key="10">
    <source>
        <dbReference type="SAM" id="SignalP"/>
    </source>
</evidence>
<keyword evidence="5 9" id="KW-1133">Transmembrane helix</keyword>
<evidence type="ECO:0000313" key="12">
    <source>
        <dbReference type="EMBL" id="KAK2574112.1"/>
    </source>
</evidence>
<evidence type="ECO:0000256" key="6">
    <source>
        <dbReference type="ARBA" id="ARBA00023136"/>
    </source>
</evidence>
<keyword evidence="6 9" id="KW-0472">Membrane</keyword>
<evidence type="ECO:0000259" key="11">
    <source>
        <dbReference type="PROSITE" id="PS50866"/>
    </source>
</evidence>
<dbReference type="PANTHER" id="PTHR22811">
    <property type="entry name" value="TRANSMEMBRANE EMP24 DOMAIN-CONTAINING PROTEIN"/>
    <property type="match status" value="1"/>
</dbReference>
<dbReference type="GO" id="GO:0012505">
    <property type="term" value="C:endomembrane system"/>
    <property type="evidence" value="ECO:0007669"/>
    <property type="project" value="UniProtKB-SubCell"/>
</dbReference>
<evidence type="ECO:0000256" key="9">
    <source>
        <dbReference type="SAM" id="Phobius"/>
    </source>
</evidence>
<feature type="signal peptide" evidence="10">
    <location>
        <begin position="1"/>
        <end position="22"/>
    </location>
</feature>
<dbReference type="EMBL" id="JARQWQ010000001">
    <property type="protein sequence ID" value="KAK2574112.1"/>
    <property type="molecule type" value="Genomic_DNA"/>
</dbReference>
<reference evidence="12" key="1">
    <citation type="journal article" date="2023" name="G3 (Bethesda)">
        <title>Whole genome assembly and annotation of the endangered Caribbean coral Acropora cervicornis.</title>
        <authorList>
            <person name="Selwyn J.D."/>
            <person name="Vollmer S.V."/>
        </authorList>
    </citation>
    <scope>NUCLEOTIDE SEQUENCE</scope>
    <source>
        <strain evidence="12">K2</strain>
    </source>
</reference>
<protein>
    <submittedName>
        <fullName evidence="12">Transmembrane emp24 domain-containing protein</fullName>
    </submittedName>
</protein>
<evidence type="ECO:0000256" key="5">
    <source>
        <dbReference type="ARBA" id="ARBA00022989"/>
    </source>
</evidence>
<comment type="subcellular location">
    <subcellularLocation>
        <location evidence="7">Endomembrane system</location>
        <topology evidence="7">Single-pass membrane protein</topology>
    </subcellularLocation>
    <subcellularLocation>
        <location evidence="1 8">Membrane</location>
        <topology evidence="1 8">Single-pass type I membrane protein</topology>
    </subcellularLocation>
</comment>
<feature type="transmembrane region" description="Helical" evidence="9">
    <location>
        <begin position="140"/>
        <end position="162"/>
    </location>
</feature>
<proteinExistence type="inferred from homology"/>
<feature type="chain" id="PRO_5042233432" evidence="10">
    <location>
        <begin position="23"/>
        <end position="172"/>
    </location>
</feature>
<evidence type="ECO:0000256" key="8">
    <source>
        <dbReference type="RuleBase" id="RU003827"/>
    </source>
</evidence>
<evidence type="ECO:0000256" key="2">
    <source>
        <dbReference type="ARBA" id="ARBA00007104"/>
    </source>
</evidence>
<dbReference type="Proteomes" id="UP001249851">
    <property type="component" value="Unassembled WGS sequence"/>
</dbReference>
<organism evidence="12 13">
    <name type="scientific">Acropora cervicornis</name>
    <name type="common">Staghorn coral</name>
    <dbReference type="NCBI Taxonomy" id="6130"/>
    <lineage>
        <taxon>Eukaryota</taxon>
        <taxon>Metazoa</taxon>
        <taxon>Cnidaria</taxon>
        <taxon>Anthozoa</taxon>
        <taxon>Hexacorallia</taxon>
        <taxon>Scleractinia</taxon>
        <taxon>Astrocoeniina</taxon>
        <taxon>Acroporidae</taxon>
        <taxon>Acropora</taxon>
    </lineage>
</organism>
<evidence type="ECO:0000256" key="3">
    <source>
        <dbReference type="ARBA" id="ARBA00022692"/>
    </source>
</evidence>
<sequence length="172" mass="19986">MTSYRFELCSLFFIILFEISFAYFVTIDAHAEECFHDQVTSGTKMGLIFEVAEGGFLDIDVTIRGPDQKVIYTGERETNGKYAFAAYMDGTYHYCAHHDKLGEMVGQLSEALTGVKHEQEYMEVRERIHRAINDNTNSRVVWWSFFESLVLVAMTLGQVFYLKRFFEVRRVV</sequence>
<dbReference type="InterPro" id="IPR036598">
    <property type="entry name" value="GOLD_dom_sf"/>
</dbReference>
<dbReference type="SUPFAM" id="SSF101576">
    <property type="entry name" value="Supernatant protein factor (SPF), C-terminal domain"/>
    <property type="match status" value="1"/>
</dbReference>
<reference evidence="12" key="2">
    <citation type="journal article" date="2023" name="Science">
        <title>Genomic signatures of disease resistance in endangered staghorn corals.</title>
        <authorList>
            <person name="Vollmer S.V."/>
            <person name="Selwyn J.D."/>
            <person name="Despard B.A."/>
            <person name="Roesel C.L."/>
        </authorList>
    </citation>
    <scope>NUCLEOTIDE SEQUENCE</scope>
    <source>
        <strain evidence="12">K2</strain>
    </source>
</reference>
<dbReference type="PROSITE" id="PS50866">
    <property type="entry name" value="GOLD"/>
    <property type="match status" value="1"/>
</dbReference>
<evidence type="ECO:0000256" key="1">
    <source>
        <dbReference type="ARBA" id="ARBA00004479"/>
    </source>
</evidence>
<feature type="domain" description="GOLD" evidence="11">
    <location>
        <begin position="32"/>
        <end position="156"/>
    </location>
</feature>
<keyword evidence="13" id="KW-1185">Reference proteome</keyword>
<accession>A0AAD9VHJ2</accession>